<keyword evidence="2" id="KW-1185">Reference proteome</keyword>
<evidence type="ECO:0000313" key="1">
    <source>
        <dbReference type="EMBL" id="KAI8016368.1"/>
    </source>
</evidence>
<sequence>MGSSLFVLAIFFLSCSLVSCITSTEFLYPNFTASNLQFVDNFGNFLISRNGTFKASLFNPNGQQTNFYLCVIHMASNAITWSANRNASISNSGKMSLTFNGISITDQDGAFKWSTPPLKASVSALQLTEMGNLVLLDQFNVTLWESFRYPTDTIVIGQNLPVGLLLSSAVSSGDLSTGNYRLAVSASDALLQWQNLTYWKLSMDAKAYTNSNYAVEYMAINQTGLYLFGHNGSVVVIQVNLSPSEFRIAKLDYSGQFNVFSGSSLSREFVGPDDKCQIPFICGRLGLCSDDAASNPTCSCPPNFHAISNSADCVPSDGSYSLSVSCSSTDNNSGSNASLVSYSRLGYGIDYFANDFTMPVKSGVNLSVCEDLCSGDCSCLGVFFENSSGLCFVLQNELGSVMSTTGRNADRLGFIKTLVGSSPTNGNNNFNGQALRFPIVGLVLLPFTGFFLLVALGFFWWRRSRISETEKVKLSYPTSPSSGDLDSFSIPGLPVRFDHSIDDDTSGGGYSSSSSGPPQLVYFPLFALEMHEQGKYLEVADLRLEGRVTSEEVEKLVRVALCCVHEEPALRPNMVSVVGMLECETPVGQPRLESLNFLRFYGRRFTEASTIEENDGQDDFMLYPRANASVSSKMSGSPTSFSYISSQQVSGPR</sequence>
<proteinExistence type="predicted"/>
<protein>
    <submittedName>
        <fullName evidence="1">G-type lectin S-receptor-like serine/threonine-protein kinase</fullName>
    </submittedName>
</protein>
<dbReference type="EMBL" id="CM045761">
    <property type="protein sequence ID" value="KAI8016368.1"/>
    <property type="molecule type" value="Genomic_DNA"/>
</dbReference>
<name>A0ACC0HSE5_9ERIC</name>
<accession>A0ACC0HSE5</accession>
<gene>
    <name evidence="1" type="ORF">LOK49_LG05G02354</name>
</gene>
<dbReference type="Proteomes" id="UP001060215">
    <property type="component" value="Chromosome 4"/>
</dbReference>
<evidence type="ECO:0000313" key="2">
    <source>
        <dbReference type="Proteomes" id="UP001060215"/>
    </source>
</evidence>
<comment type="caution">
    <text evidence="1">The sequence shown here is derived from an EMBL/GenBank/DDBJ whole genome shotgun (WGS) entry which is preliminary data.</text>
</comment>
<reference evidence="1 2" key="1">
    <citation type="journal article" date="2022" name="Plant J.">
        <title>Chromosome-level genome of Camellia lanceoleosa provides a valuable resource for understanding genome evolution and self-incompatibility.</title>
        <authorList>
            <person name="Gong W."/>
            <person name="Xiao S."/>
            <person name="Wang L."/>
            <person name="Liao Z."/>
            <person name="Chang Y."/>
            <person name="Mo W."/>
            <person name="Hu G."/>
            <person name="Li W."/>
            <person name="Zhao G."/>
            <person name="Zhu H."/>
            <person name="Hu X."/>
            <person name="Ji K."/>
            <person name="Xiang X."/>
            <person name="Song Q."/>
            <person name="Yuan D."/>
            <person name="Jin S."/>
            <person name="Zhang L."/>
        </authorList>
    </citation>
    <scope>NUCLEOTIDE SEQUENCE [LARGE SCALE GENOMIC DNA]</scope>
    <source>
        <strain evidence="1">SQ_2022a</strain>
    </source>
</reference>
<organism evidence="1 2">
    <name type="scientific">Camellia lanceoleosa</name>
    <dbReference type="NCBI Taxonomy" id="1840588"/>
    <lineage>
        <taxon>Eukaryota</taxon>
        <taxon>Viridiplantae</taxon>
        <taxon>Streptophyta</taxon>
        <taxon>Embryophyta</taxon>
        <taxon>Tracheophyta</taxon>
        <taxon>Spermatophyta</taxon>
        <taxon>Magnoliopsida</taxon>
        <taxon>eudicotyledons</taxon>
        <taxon>Gunneridae</taxon>
        <taxon>Pentapetalae</taxon>
        <taxon>asterids</taxon>
        <taxon>Ericales</taxon>
        <taxon>Theaceae</taxon>
        <taxon>Camellia</taxon>
    </lineage>
</organism>